<accession>C8PHZ4</accession>
<dbReference type="Gene3D" id="2.160.20.80">
    <property type="entry name" value="E3 ubiquitin-protein ligase SopA"/>
    <property type="match status" value="1"/>
</dbReference>
<name>C8PHZ4_9BACT</name>
<gene>
    <name evidence="2" type="ORF">CAMGR0001_0590</name>
</gene>
<evidence type="ECO:0008006" key="4">
    <source>
        <dbReference type="Google" id="ProtNLM"/>
    </source>
</evidence>
<dbReference type="STRING" id="824.CGRAC_1774"/>
<dbReference type="Proteomes" id="UP000005709">
    <property type="component" value="Unassembled WGS sequence"/>
</dbReference>
<feature type="transmembrane region" description="Helical" evidence="1">
    <location>
        <begin position="254"/>
        <end position="279"/>
    </location>
</feature>
<proteinExistence type="predicted"/>
<feature type="transmembrane region" description="Helical" evidence="1">
    <location>
        <begin position="127"/>
        <end position="149"/>
    </location>
</feature>
<evidence type="ECO:0000256" key="1">
    <source>
        <dbReference type="SAM" id="Phobius"/>
    </source>
</evidence>
<feature type="transmembrane region" description="Helical" evidence="1">
    <location>
        <begin position="230"/>
        <end position="248"/>
    </location>
</feature>
<dbReference type="SUPFAM" id="SSF141571">
    <property type="entry name" value="Pentapeptide repeat-like"/>
    <property type="match status" value="1"/>
</dbReference>
<dbReference type="AlphaFoldDB" id="C8PHZ4"/>
<keyword evidence="1" id="KW-0812">Transmembrane</keyword>
<keyword evidence="1" id="KW-0472">Membrane</keyword>
<sequence>MDKVRFEESKKLLNEGRQNLKQKLRKGASAEIFDDADLSDATDRSSLNLNDTNLSSKSFKNANFNQTDLKLQANYLCAANFRDRNLNGTNLNSKDEVKFQNLNSGCISSRGAKTRDYDKEPLVIKDYMPIVNIIAIVALLCFAMFINLVSNIPYDRKVANILLTAPLVARALKGFSQHYGRKFIFLNSSIKCIKSGEQLVMKFDDILYFKKTFALVYESETRKYTETERIIGKICLAIYVIAYIYGAIFDDSMIVFIMLFCCMGAIIFLFIPQMIFHLFKGGLFSCRFVDALIIDALYNKFFIFIPTNKEYNELKKYMKLKFNKDLDAPNYLLRVKNF</sequence>
<reference evidence="2 3" key="1">
    <citation type="submission" date="2009-07" db="EMBL/GenBank/DDBJ databases">
        <authorList>
            <person name="Madupu R."/>
            <person name="Sebastian Y."/>
            <person name="Durkin A.S."/>
            <person name="Torralba M."/>
            <person name="Methe B."/>
            <person name="Sutton G.G."/>
            <person name="Strausberg R.L."/>
            <person name="Nelson K.E."/>
        </authorList>
    </citation>
    <scope>NUCLEOTIDE SEQUENCE [LARGE SCALE GENOMIC DNA]</scope>
    <source>
        <strain evidence="2 3">RM3268</strain>
    </source>
</reference>
<evidence type="ECO:0000313" key="3">
    <source>
        <dbReference type="Proteomes" id="UP000005709"/>
    </source>
</evidence>
<keyword evidence="3" id="KW-1185">Reference proteome</keyword>
<dbReference type="RefSeq" id="WP_005871366.1">
    <property type="nucleotide sequence ID" value="NZ_ACYG01000024.1"/>
</dbReference>
<dbReference type="EMBL" id="ACYG01000024">
    <property type="protein sequence ID" value="EEV17758.1"/>
    <property type="molecule type" value="Genomic_DNA"/>
</dbReference>
<organism evidence="2 3">
    <name type="scientific">Campylobacter gracilis RM3268</name>
    <dbReference type="NCBI Taxonomy" id="553220"/>
    <lineage>
        <taxon>Bacteria</taxon>
        <taxon>Pseudomonadati</taxon>
        <taxon>Campylobacterota</taxon>
        <taxon>Epsilonproteobacteria</taxon>
        <taxon>Campylobacterales</taxon>
        <taxon>Campylobacteraceae</taxon>
        <taxon>Campylobacter</taxon>
    </lineage>
</organism>
<keyword evidence="1" id="KW-1133">Transmembrane helix</keyword>
<dbReference type="eggNOG" id="ENOG5032PF1">
    <property type="taxonomic scope" value="Bacteria"/>
</dbReference>
<evidence type="ECO:0000313" key="2">
    <source>
        <dbReference type="EMBL" id="EEV17758.1"/>
    </source>
</evidence>
<comment type="caution">
    <text evidence="2">The sequence shown here is derived from an EMBL/GenBank/DDBJ whole genome shotgun (WGS) entry which is preliminary data.</text>
</comment>
<protein>
    <recommendedName>
        <fullName evidence="4">Pentapeptide repeat protein</fullName>
    </recommendedName>
</protein>